<dbReference type="RefSeq" id="WP_063357675.1">
    <property type="nucleotide sequence ID" value="NZ_AQHB01000023.1"/>
</dbReference>
<evidence type="ECO:0000256" key="1">
    <source>
        <dbReference type="SAM" id="Phobius"/>
    </source>
</evidence>
<dbReference type="PATRIC" id="fig|1365250.3.peg.4194"/>
<reference evidence="2 3" key="1">
    <citation type="submission" date="2013-07" db="EMBL/GenBank/DDBJ databases">
        <title>Comparative Genomic and Metabolomic Analysis of Twelve Strains of Pseudoalteromonas luteoviolacea.</title>
        <authorList>
            <person name="Vynne N.G."/>
            <person name="Mansson M."/>
            <person name="Gram L."/>
        </authorList>
    </citation>
    <scope>NUCLEOTIDE SEQUENCE [LARGE SCALE GENOMIC DNA]</scope>
    <source>
        <strain evidence="2 3">DSM 6061</strain>
    </source>
</reference>
<sequence>MKKYFIFGAVCCFIAALLHIGCIIFGPDWYRFLGAGEQMASMAEAGHIEPTIVTSIIALVLMVWGLYGLSAAGIIFRLPLQKLALGLISGVLIFRALAFPVLMPSFPENSLSFWIISSLICLVMGTSFAIGTWALIKSEHKTS</sequence>
<proteinExistence type="predicted"/>
<keyword evidence="1" id="KW-1133">Transmembrane helix</keyword>
<evidence type="ECO:0000313" key="3">
    <source>
        <dbReference type="Proteomes" id="UP000076643"/>
    </source>
</evidence>
<dbReference type="Proteomes" id="UP000076643">
    <property type="component" value="Unassembled WGS sequence"/>
</dbReference>
<feature type="transmembrane region" description="Helical" evidence="1">
    <location>
        <begin position="52"/>
        <end position="76"/>
    </location>
</feature>
<feature type="transmembrane region" description="Helical" evidence="1">
    <location>
        <begin position="5"/>
        <end position="26"/>
    </location>
</feature>
<keyword evidence="3" id="KW-1185">Reference proteome</keyword>
<dbReference type="AlphaFoldDB" id="A0A166VD16"/>
<feature type="transmembrane region" description="Helical" evidence="1">
    <location>
        <begin position="83"/>
        <end position="102"/>
    </location>
</feature>
<comment type="caution">
    <text evidence="2">The sequence shown here is derived from an EMBL/GenBank/DDBJ whole genome shotgun (WGS) entry which is preliminary data.</text>
</comment>
<evidence type="ECO:0000313" key="2">
    <source>
        <dbReference type="EMBL" id="KZN32518.1"/>
    </source>
</evidence>
<dbReference type="EMBL" id="AUYB01000131">
    <property type="protein sequence ID" value="KZN32518.1"/>
    <property type="molecule type" value="Genomic_DNA"/>
</dbReference>
<name>A0A166VD16_9GAMM</name>
<feature type="transmembrane region" description="Helical" evidence="1">
    <location>
        <begin position="114"/>
        <end position="136"/>
    </location>
</feature>
<organism evidence="2 3">
    <name type="scientific">Pseudoalteromonas luteoviolacea DSM 6061</name>
    <dbReference type="NCBI Taxonomy" id="1365250"/>
    <lineage>
        <taxon>Bacteria</taxon>
        <taxon>Pseudomonadati</taxon>
        <taxon>Pseudomonadota</taxon>
        <taxon>Gammaproteobacteria</taxon>
        <taxon>Alteromonadales</taxon>
        <taxon>Pseudoalteromonadaceae</taxon>
        <taxon>Pseudoalteromonas</taxon>
    </lineage>
</organism>
<protein>
    <submittedName>
        <fullName evidence="2">Uncharacterized protein</fullName>
    </submittedName>
</protein>
<accession>A0A166VD16</accession>
<gene>
    <name evidence="2" type="ORF">N475_21955</name>
</gene>
<keyword evidence="1" id="KW-0472">Membrane</keyword>
<keyword evidence="1" id="KW-0812">Transmembrane</keyword>